<accession>A0A174BGB5</accession>
<dbReference type="PRINTS" id="PR00032">
    <property type="entry name" value="HTHARAC"/>
</dbReference>
<evidence type="ECO:0000313" key="26">
    <source>
        <dbReference type="Proteomes" id="UP000285897"/>
    </source>
</evidence>
<dbReference type="GO" id="GO:0003700">
    <property type="term" value="F:DNA-binding transcription factor activity"/>
    <property type="evidence" value="ECO:0007669"/>
    <property type="project" value="InterPro"/>
</dbReference>
<evidence type="ECO:0000259" key="4">
    <source>
        <dbReference type="PROSITE" id="PS01124"/>
    </source>
</evidence>
<evidence type="ECO:0000256" key="3">
    <source>
        <dbReference type="ARBA" id="ARBA00023163"/>
    </source>
</evidence>
<keyword evidence="1" id="KW-0805">Transcription regulation</keyword>
<dbReference type="Proteomes" id="UP000284267">
    <property type="component" value="Unassembled WGS sequence"/>
</dbReference>
<dbReference type="EMBL" id="QRJH01000006">
    <property type="protein sequence ID" value="RHH17514.1"/>
    <property type="molecule type" value="Genomic_DNA"/>
</dbReference>
<dbReference type="EMBL" id="QRUH01000009">
    <property type="protein sequence ID" value="RGR48081.1"/>
    <property type="molecule type" value="Genomic_DNA"/>
</dbReference>
<dbReference type="Proteomes" id="UP000285897">
    <property type="component" value="Unassembled WGS sequence"/>
</dbReference>
<dbReference type="PANTHER" id="PTHR43280">
    <property type="entry name" value="ARAC-FAMILY TRANSCRIPTIONAL REGULATOR"/>
    <property type="match status" value="1"/>
</dbReference>
<dbReference type="InterPro" id="IPR009057">
    <property type="entry name" value="Homeodomain-like_sf"/>
</dbReference>
<reference evidence="5 16" key="1">
    <citation type="submission" date="2015-09" db="EMBL/GenBank/DDBJ databases">
        <authorList>
            <consortium name="Pathogen Informatics"/>
        </authorList>
    </citation>
    <scope>NUCLEOTIDE SEQUENCE [LARGE SCALE GENOMIC DNA]</scope>
    <source>
        <strain evidence="5 16">2789STDY5608837</strain>
    </source>
</reference>
<dbReference type="EMBL" id="QRSS01000004">
    <property type="protein sequence ID" value="RGQ06593.1"/>
    <property type="molecule type" value="Genomic_DNA"/>
</dbReference>
<evidence type="ECO:0000313" key="14">
    <source>
        <dbReference type="EMBL" id="RHK92945.1"/>
    </source>
</evidence>
<dbReference type="InterPro" id="IPR037923">
    <property type="entry name" value="HTH-like"/>
</dbReference>
<evidence type="ECO:0000313" key="19">
    <source>
        <dbReference type="Proteomes" id="UP000283928"/>
    </source>
</evidence>
<keyword evidence="3" id="KW-0804">Transcription</keyword>
<proteinExistence type="predicted"/>
<dbReference type="EMBL" id="QSKO01000019">
    <property type="protein sequence ID" value="RHE72265.1"/>
    <property type="molecule type" value="Genomic_DNA"/>
</dbReference>
<evidence type="ECO:0000313" key="18">
    <source>
        <dbReference type="Proteomes" id="UP000283585"/>
    </source>
</evidence>
<dbReference type="InterPro" id="IPR003313">
    <property type="entry name" value="AraC-bd"/>
</dbReference>
<evidence type="ECO:0000313" key="6">
    <source>
        <dbReference type="EMBL" id="RGQ06593.1"/>
    </source>
</evidence>
<reference evidence="17 18" key="2">
    <citation type="submission" date="2018-08" db="EMBL/GenBank/DDBJ databases">
        <title>A genome reference for cultivated species of the human gut microbiota.</title>
        <authorList>
            <person name="Zou Y."/>
            <person name="Xue W."/>
            <person name="Luo G."/>
        </authorList>
    </citation>
    <scope>NUCLEOTIDE SEQUENCE [LARGE SCALE GENOMIC DNA]</scope>
    <source>
        <strain evidence="8 22">AF21-24</strain>
        <strain evidence="7 25">AF25-21</strain>
        <strain evidence="6 18">AF29-2BH</strain>
        <strain evidence="15 26">AF37-6AC</strain>
        <strain evidence="14 23">AF39-4</strain>
        <strain evidence="13 20">AM18-2AC</strain>
        <strain evidence="12 21">AM22-9LB</strain>
        <strain evidence="11 19">AM27-32LB</strain>
        <strain evidence="10 24">AM29-25AC</strain>
        <strain evidence="9 17">AM37-4AC</strain>
    </source>
</reference>
<evidence type="ECO:0000313" key="10">
    <source>
        <dbReference type="EMBL" id="RHE12376.1"/>
    </source>
</evidence>
<evidence type="ECO:0000313" key="13">
    <source>
        <dbReference type="EMBL" id="RHH17514.1"/>
    </source>
</evidence>
<dbReference type="InterPro" id="IPR018060">
    <property type="entry name" value="HTH_AraC"/>
</dbReference>
<evidence type="ECO:0000313" key="5">
    <source>
        <dbReference type="EMBL" id="CUN99787.1"/>
    </source>
</evidence>
<evidence type="ECO:0000313" key="12">
    <source>
        <dbReference type="EMBL" id="RHG16314.1"/>
    </source>
</evidence>
<evidence type="ECO:0000313" key="21">
    <source>
        <dbReference type="Proteomes" id="UP000284220"/>
    </source>
</evidence>
<evidence type="ECO:0000313" key="9">
    <source>
        <dbReference type="EMBL" id="RHC09018.1"/>
    </source>
</evidence>
<dbReference type="GeneID" id="79804732"/>
<evidence type="ECO:0000313" key="17">
    <source>
        <dbReference type="Proteomes" id="UP000265808"/>
    </source>
</evidence>
<dbReference type="EMBL" id="CYZD01000005">
    <property type="protein sequence ID" value="CUN99787.1"/>
    <property type="molecule type" value="Genomic_DNA"/>
</dbReference>
<evidence type="ECO:0000313" key="20">
    <source>
        <dbReference type="Proteomes" id="UP000284024"/>
    </source>
</evidence>
<keyword evidence="2" id="KW-0238">DNA-binding</keyword>
<evidence type="ECO:0000313" key="22">
    <source>
        <dbReference type="Proteomes" id="UP000284242"/>
    </source>
</evidence>
<dbReference type="Gene3D" id="2.60.120.10">
    <property type="entry name" value="Jelly Rolls"/>
    <property type="match status" value="1"/>
</dbReference>
<dbReference type="EMBL" id="QRHZ01000006">
    <property type="protein sequence ID" value="RHG16314.1"/>
    <property type="molecule type" value="Genomic_DNA"/>
</dbReference>
<dbReference type="RefSeq" id="WP_055065944.1">
    <property type="nucleotide sequence ID" value="NZ_CABJDZ010000008.1"/>
</dbReference>
<evidence type="ECO:0000256" key="2">
    <source>
        <dbReference type="ARBA" id="ARBA00023125"/>
    </source>
</evidence>
<feature type="domain" description="HTH araC/xylS-type" evidence="4">
    <location>
        <begin position="191"/>
        <end position="289"/>
    </location>
</feature>
<dbReference type="Proteomes" id="UP000285839">
    <property type="component" value="Unassembled WGS sequence"/>
</dbReference>
<evidence type="ECO:0000313" key="23">
    <source>
        <dbReference type="Proteomes" id="UP000284267"/>
    </source>
</evidence>
<evidence type="ECO:0000256" key="1">
    <source>
        <dbReference type="ARBA" id="ARBA00023015"/>
    </source>
</evidence>
<organism evidence="5 16">
    <name type="scientific">Blautia obeum</name>
    <dbReference type="NCBI Taxonomy" id="40520"/>
    <lineage>
        <taxon>Bacteria</taxon>
        <taxon>Bacillati</taxon>
        <taxon>Bacillota</taxon>
        <taxon>Clostridia</taxon>
        <taxon>Lachnospirales</taxon>
        <taxon>Lachnospiraceae</taxon>
        <taxon>Blautia</taxon>
    </lineage>
</organism>
<dbReference type="Proteomes" id="UP000283585">
    <property type="component" value="Unassembled WGS sequence"/>
</dbReference>
<evidence type="ECO:0000313" key="11">
    <source>
        <dbReference type="EMBL" id="RHE72265.1"/>
    </source>
</evidence>
<dbReference type="Pfam" id="PF02311">
    <property type="entry name" value="AraC_binding"/>
    <property type="match status" value="1"/>
</dbReference>
<evidence type="ECO:0000313" key="16">
    <source>
        <dbReference type="Proteomes" id="UP000095409"/>
    </source>
</evidence>
<dbReference type="Proteomes" id="UP000284220">
    <property type="component" value="Unassembled WGS sequence"/>
</dbReference>
<dbReference type="Proteomes" id="UP000284024">
    <property type="component" value="Unassembled WGS sequence"/>
</dbReference>
<dbReference type="Proteomes" id="UP000095409">
    <property type="component" value="Unassembled WGS sequence"/>
</dbReference>
<dbReference type="EMBL" id="QSHL01000002">
    <property type="protein sequence ID" value="RHC09018.1"/>
    <property type="molecule type" value="Genomic_DNA"/>
</dbReference>
<dbReference type="PROSITE" id="PS01124">
    <property type="entry name" value="HTH_ARAC_FAMILY_2"/>
    <property type="match status" value="1"/>
</dbReference>
<gene>
    <name evidence="5" type="primary">araC_1</name>
    <name evidence="15" type="ORF">DW021_09260</name>
    <name evidence="14" type="ORF">DW040_16080</name>
    <name evidence="13" type="ORF">DW222_12720</name>
    <name evidence="12" type="ORF">DW272_11665</name>
    <name evidence="11" type="ORF">DW723_12330</name>
    <name evidence="10" type="ORF">DW767_08405</name>
    <name evidence="9" type="ORF">DW859_03230</name>
    <name evidence="8" type="ORF">DWX77_14295</name>
    <name evidence="7" type="ORF">DWY46_12190</name>
    <name evidence="6" type="ORF">DWZ12_05290</name>
    <name evidence="5" type="ORF">ERS852394_01268</name>
</gene>
<evidence type="ECO:0000313" key="15">
    <source>
        <dbReference type="EMBL" id="RHL47841.1"/>
    </source>
</evidence>
<dbReference type="InterPro" id="IPR014710">
    <property type="entry name" value="RmlC-like_jellyroll"/>
</dbReference>
<evidence type="ECO:0000313" key="7">
    <source>
        <dbReference type="EMBL" id="RGR48081.1"/>
    </source>
</evidence>
<dbReference type="EMBL" id="QRVV01000066">
    <property type="protein sequence ID" value="RGS69791.1"/>
    <property type="molecule type" value="Genomic_DNA"/>
</dbReference>
<evidence type="ECO:0000313" key="25">
    <source>
        <dbReference type="Proteomes" id="UP000285839"/>
    </source>
</evidence>
<dbReference type="SMART" id="SM00342">
    <property type="entry name" value="HTH_ARAC"/>
    <property type="match status" value="1"/>
</dbReference>
<dbReference type="PANTHER" id="PTHR43280:SF2">
    <property type="entry name" value="HTH-TYPE TRANSCRIPTIONAL REGULATOR EXSA"/>
    <property type="match status" value="1"/>
</dbReference>
<dbReference type="EMBL" id="QROE01000008">
    <property type="protein sequence ID" value="RHK92945.1"/>
    <property type="molecule type" value="Genomic_DNA"/>
</dbReference>
<dbReference type="SUPFAM" id="SSF51215">
    <property type="entry name" value="Regulatory protein AraC"/>
    <property type="match status" value="1"/>
</dbReference>
<dbReference type="EMBL" id="QSJW01000005">
    <property type="protein sequence ID" value="RHE12376.1"/>
    <property type="molecule type" value="Genomic_DNA"/>
</dbReference>
<dbReference type="Proteomes" id="UP000283928">
    <property type="component" value="Unassembled WGS sequence"/>
</dbReference>
<dbReference type="Gene3D" id="1.10.10.60">
    <property type="entry name" value="Homeodomain-like"/>
    <property type="match status" value="2"/>
</dbReference>
<dbReference type="Pfam" id="PF12833">
    <property type="entry name" value="HTH_18"/>
    <property type="match status" value="1"/>
</dbReference>
<dbReference type="PROSITE" id="PS00041">
    <property type="entry name" value="HTH_ARAC_FAMILY_1"/>
    <property type="match status" value="1"/>
</dbReference>
<dbReference type="EMBL" id="QROS01000005">
    <property type="protein sequence ID" value="RHL47841.1"/>
    <property type="molecule type" value="Genomic_DNA"/>
</dbReference>
<dbReference type="InterPro" id="IPR018062">
    <property type="entry name" value="HTH_AraC-typ_CS"/>
</dbReference>
<dbReference type="SUPFAM" id="SSF46689">
    <property type="entry name" value="Homeodomain-like"/>
    <property type="match status" value="2"/>
</dbReference>
<sequence>MKEKESGTKYQETKQHGSRLFPFNIYPCTIPLDFPAVPLHWHKEMELIYIKKGKGLIQIETKSFEGEPGDIFVVTPGTLHAIHRIKGYSMEYENIIFEMDFLGEGAADLCAGEFLVPLAAGKLFPPVQIKPEEVHYDSLKRCLIQMEELCETKENAYELGVKAAVLQIIFLLIRMYPSREIVSSPDREQLKEVLQEISVKSSENLSVADMAKFCGWSSSHFMRWFKKMTGDSFTSYVNDRRLAEAAEALCQTDDKILTIAQDAGFMNLSNFNRQFKKRYGVTPREYREMIGI</sequence>
<dbReference type="Proteomes" id="UP000284242">
    <property type="component" value="Unassembled WGS sequence"/>
</dbReference>
<dbReference type="Proteomes" id="UP000284644">
    <property type="component" value="Unassembled WGS sequence"/>
</dbReference>
<evidence type="ECO:0000313" key="24">
    <source>
        <dbReference type="Proteomes" id="UP000284644"/>
    </source>
</evidence>
<dbReference type="GO" id="GO:0043565">
    <property type="term" value="F:sequence-specific DNA binding"/>
    <property type="evidence" value="ECO:0007669"/>
    <property type="project" value="InterPro"/>
</dbReference>
<evidence type="ECO:0000313" key="8">
    <source>
        <dbReference type="EMBL" id="RGS69791.1"/>
    </source>
</evidence>
<dbReference type="AlphaFoldDB" id="A0A174BGB5"/>
<protein>
    <submittedName>
        <fullName evidence="6">AraC family transcriptional regulator</fullName>
    </submittedName>
    <submittedName>
        <fullName evidence="5">Arabinose operon regulatory protein</fullName>
    </submittedName>
</protein>
<dbReference type="Proteomes" id="UP000265808">
    <property type="component" value="Unassembled WGS sequence"/>
</dbReference>
<name>A0A174BGB5_9FIRM</name>
<dbReference type="InterPro" id="IPR020449">
    <property type="entry name" value="Tscrpt_reg_AraC-type_HTH"/>
</dbReference>